<reference evidence="5 6" key="1">
    <citation type="submission" date="2018-06" db="EMBL/GenBank/DDBJ databases">
        <authorList>
            <consortium name="Pathogen Informatics"/>
            <person name="Doyle S."/>
        </authorList>
    </citation>
    <scope>NUCLEOTIDE SEQUENCE [LARGE SCALE GENOMIC DNA]</scope>
    <source>
        <strain evidence="5 6">NCTC11679</strain>
    </source>
</reference>
<dbReference type="GO" id="GO:0006289">
    <property type="term" value="P:nucleotide-excision repair"/>
    <property type="evidence" value="ECO:0007669"/>
    <property type="project" value="TreeGrafter"/>
</dbReference>
<dbReference type="PANTHER" id="PTHR47957">
    <property type="entry name" value="ATP-DEPENDENT HELICASE HRQ1"/>
    <property type="match status" value="1"/>
</dbReference>
<dbReference type="InterPro" id="IPR027417">
    <property type="entry name" value="P-loop_NTPase"/>
</dbReference>
<evidence type="ECO:0000256" key="2">
    <source>
        <dbReference type="ARBA" id="ARBA00022840"/>
    </source>
</evidence>
<dbReference type="InterPro" id="IPR011545">
    <property type="entry name" value="DEAD/DEAH_box_helicase_dom"/>
</dbReference>
<dbReference type="Pfam" id="PF09369">
    <property type="entry name" value="MZB"/>
    <property type="match status" value="1"/>
</dbReference>
<dbReference type="GO" id="GO:0043138">
    <property type="term" value="F:3'-5' DNA helicase activity"/>
    <property type="evidence" value="ECO:0007669"/>
    <property type="project" value="TreeGrafter"/>
</dbReference>
<dbReference type="EMBL" id="UGMG01000001">
    <property type="protein sequence ID" value="STV70633.1"/>
    <property type="molecule type" value="Genomic_DNA"/>
</dbReference>
<dbReference type="SMART" id="SM00490">
    <property type="entry name" value="HELICc"/>
    <property type="match status" value="1"/>
</dbReference>
<feature type="domain" description="Helicase C-terminal" evidence="4">
    <location>
        <begin position="1289"/>
        <end position="1439"/>
    </location>
</feature>
<dbReference type="PANTHER" id="PTHR47957:SF3">
    <property type="entry name" value="ATP-DEPENDENT HELICASE HRQ1"/>
    <property type="match status" value="1"/>
</dbReference>
<protein>
    <submittedName>
        <fullName evidence="5">ATP-dependent helicase</fullName>
    </submittedName>
</protein>
<evidence type="ECO:0000259" key="4">
    <source>
        <dbReference type="PROSITE" id="PS51194"/>
    </source>
</evidence>
<dbReference type="PROSITE" id="PS51194">
    <property type="entry name" value="HELICASE_CTER"/>
    <property type="match status" value="1"/>
</dbReference>
<dbReference type="SMART" id="SM00487">
    <property type="entry name" value="DEXDc"/>
    <property type="match status" value="1"/>
</dbReference>
<gene>
    <name evidence="5" type="ORF">NCTC11679_05051</name>
</gene>
<evidence type="ECO:0000256" key="1">
    <source>
        <dbReference type="ARBA" id="ARBA00022741"/>
    </source>
</evidence>
<keyword evidence="1" id="KW-0547">Nucleotide-binding</keyword>
<dbReference type="Proteomes" id="UP000255239">
    <property type="component" value="Unassembled WGS sequence"/>
</dbReference>
<dbReference type="Pfam" id="PF00270">
    <property type="entry name" value="DEAD"/>
    <property type="match status" value="1"/>
</dbReference>
<keyword evidence="2" id="KW-0067">ATP-binding</keyword>
<dbReference type="SUPFAM" id="SSF52540">
    <property type="entry name" value="P-loop containing nucleoside triphosphate hydrolases"/>
    <property type="match status" value="2"/>
</dbReference>
<dbReference type="GO" id="GO:0036297">
    <property type="term" value="P:interstrand cross-link repair"/>
    <property type="evidence" value="ECO:0007669"/>
    <property type="project" value="TreeGrafter"/>
</dbReference>
<dbReference type="InterPro" id="IPR014001">
    <property type="entry name" value="Helicase_ATP-bd"/>
</dbReference>
<feature type="domain" description="Helicase ATP-binding" evidence="3">
    <location>
        <begin position="345"/>
        <end position="555"/>
    </location>
</feature>
<dbReference type="InterPro" id="IPR001650">
    <property type="entry name" value="Helicase_C-like"/>
</dbReference>
<keyword evidence="5" id="KW-0347">Helicase</keyword>
<dbReference type="CDD" id="cd17923">
    <property type="entry name" value="DEXHc_Hrq1-like"/>
    <property type="match status" value="1"/>
</dbReference>
<dbReference type="InterPro" id="IPR018973">
    <property type="entry name" value="MZB"/>
</dbReference>
<dbReference type="PROSITE" id="PS51192">
    <property type="entry name" value="HELICASE_ATP_BIND_1"/>
    <property type="match status" value="1"/>
</dbReference>
<organism evidence="5 6">
    <name type="scientific">Klebsiella pneumoniae</name>
    <dbReference type="NCBI Taxonomy" id="573"/>
    <lineage>
        <taxon>Bacteria</taxon>
        <taxon>Pseudomonadati</taxon>
        <taxon>Pseudomonadota</taxon>
        <taxon>Gammaproteobacteria</taxon>
        <taxon>Enterobacterales</taxon>
        <taxon>Enterobacteriaceae</taxon>
        <taxon>Klebsiella/Raoultella group</taxon>
        <taxon>Klebsiella</taxon>
        <taxon>Klebsiella pneumoniae complex</taxon>
    </lineage>
</organism>
<evidence type="ECO:0000259" key="3">
    <source>
        <dbReference type="PROSITE" id="PS51192"/>
    </source>
</evidence>
<keyword evidence="5" id="KW-0378">Hydrolase</keyword>
<dbReference type="Pfam" id="PF00271">
    <property type="entry name" value="Helicase_C"/>
    <property type="match status" value="1"/>
</dbReference>
<dbReference type="GO" id="GO:0003676">
    <property type="term" value="F:nucleic acid binding"/>
    <property type="evidence" value="ECO:0007669"/>
    <property type="project" value="InterPro"/>
</dbReference>
<name>A0A378CFX2_KLEPN</name>
<accession>A0A378CFX2</accession>
<evidence type="ECO:0000313" key="5">
    <source>
        <dbReference type="EMBL" id="STV70633.1"/>
    </source>
</evidence>
<dbReference type="GO" id="GO:0005524">
    <property type="term" value="F:ATP binding"/>
    <property type="evidence" value="ECO:0007669"/>
    <property type="project" value="UniProtKB-KW"/>
</dbReference>
<evidence type="ECO:0000313" key="6">
    <source>
        <dbReference type="Proteomes" id="UP000255239"/>
    </source>
</evidence>
<sequence length="2351" mass="265693">MVEYIKKYKLNNSLPLLELDLFREISINYCVVVQLLISSCLSGDSDAIYDIQEELPFSWGWIPVSIWKDVFEQCWCSLEKQINDKAFALNILQPFIAFINHQAHIDRRLVPIANMLLTHSEILPAGCTVLPSVSREQFNDAKQMLLRNPDSFGRVSIFSKELWDSAITPDLKSVFNKFWIENTYHTRFEKRFNLMLVAALLSQRNNKLMHQLTALFEFHYQQAPQQLGVIYQYYFEQAGSMSLMNVQQLHYAPLLNQLHQRAVRSVVSQLALRSKSLSQYLESQYFQPPGLGGSLLADPVFESTFGWMPADETMEDLRDKLISSPLVDALSNAPVPFRHQLTAWRTILEDKQSLLVSSGTGSGKTECFMVPVLEDLIRQQNLTRQSLTGTQAIFLYPLNALINSQQERLREWTRGFKGKIRFALYNGETRHTKYEVQEDQLKVPEQALSREAIYEAPPSIMVTNTTMLEYMLIRRKDAPVIEKSQGMLKYIVLDEAHSYIGSQAAELALLLRRVMQAFNVGPGTDKPVQIIATSATIGEDSPEGNKELAKFVADLAGVTERDVKVVRGYRQIPPISESLIRHEYPTSLASLNSLSSQELYQQLCHYRVAQQLRQALTRPGRLAVRLSELLNVARRTWPDINNRELLQLLDLMAKSREGESKFSLAFTPLRMHGFIRTLAGLWACSNKQCAHKASELGESDWPFGQVWFEQRQYCDCGAPVFEILRCSGCGSAYLSAKEEVRGDGTSWLVAQPAAAEEDEFALDLDVYSEDEDNNELENNSQFDRLIASDGEKYIISLEEATAGKIDREAQKHYEINLLRPESRGEGRNNSFACVCCGDTQRKNNPLFRPLRLGAPFFLNEIIPTLLEFSPLPQTREEQLGPFNGRRLLTFTDSRQGTARISARLQQDADKATLRTLCYQELANINEPSVKLSPAHCALLESFITQFSIPPLKNSIDALRKAMVSNEKLSPADVQALRIIEPMVSSLSQEHAEAMQILLVNSGNQQKKTMSWHTLSEQLVGSVDLADRMRGSFKDLSGLELTKQQFADFCLYSEFGRRPKNAWTLESLGLVAIHYPFIDKVTTCPQDWKTLLPDPDKQLPEWRNLLKITLDFFIRENSAVFYENEEYPRWMGARFPVKMLQGPDKKYKGQKRDQLWPQIRDRHYNRVIKLLIAVFPAIQPEQAHWKALVNYLMNEVWEAIRPCLRQFESGYQLDIKQQAEFYSPKQVWRCPYTRRALDVTLLGYSPYLPGSKEIAPEKAVLIEMPELPARHWRLSGGGEMAREERLHWLECNERIQHAREEGVWSTRSDRLALKDSWYRLEEHSAQRTPEKNQFNEKQFKAGKVNVLNCSTTMEMGVDIGGMSLVAMNNVPPAPANYLQRAGRAGRRGESASAAITLCKNTAHGMEVFKDPLWAFNTVASAPRVRFGSSSIVQRHVNALVLGAFLRAEVPDATKLSCKWFFEGDESQCLRFLHWLNHQADQLADKLKRLTQGTVLMSLTPPQLLTRTQTMMQLVDTRWRSQLAILLENIEALKADNSAWEETPAGKAITYQLRDYRGAYLFSKLISEAFLPGHGFPVGVVNFNYLTADELERRRAIKATQADPNEGGENFSRRIEKLPSRDLPTALREYAPGADVVLGGKVYRSSGIMLGKVLASGQELSGDHHIPWFWHCRKCGAGATSATRPVECCHCKADIQQLDVKRYLQPVGFATDIRYQAHNDVSMPAQLPWKDPRVLVPSSVWVSLPDAGLGRYRFSHSGELFHFSEGEFGHGYAICLSCGRAESQTQPQRTPENLKNPEKENTHYLLRGGSNDRQGNNKLCHGHVHKDLWLGYSSRTDMVELQLSDDSGLLIRDDVAARSLAVALREGLAHKLGIENTELGVTTQQARDIDGFTGYSIFIYDNNAGGAGYAVQLIDNWSDVFNYARKLLDCSCDKFCHHCLLSYDSQHYVGKLDRHQALTLLTNLRLQRLNLAPEYQYFGESSRVETNPLSLRIAQCLNSEVYDSCSLVLAGSQEQWSFAQWPLFKELLQFASSGGNVELLIATQLENLADSTRHQLSALAAIPGECLQVKSIDTAQLVQGNGHLLAQVTREGQTQQWAAADSATVSPGELWGQSSASPVVTIKGASRKTFSGQTLSAEDLLPALPAGAVRINLSQQLDGQVEGFGSRFWALIAQQHADWKKVFTNGREITHVHYSDRYLNSPFTVRLLGEILTELVEQGLAERAELTVSVKKLEYSSRQHDSLYNAWLDEQDRQQVMTTLLEEGYLGPAWSGKISWLAGDNQNTDHGRELTVTFSDGSEHYVLLDMGLSYWRCTGDTFFDFSGRIPNQVERLATCRALVIAPDNGLKSYIIAG</sequence>
<proteinExistence type="predicted"/>
<dbReference type="Gene3D" id="3.40.50.300">
    <property type="entry name" value="P-loop containing nucleotide triphosphate hydrolases"/>
    <property type="match status" value="2"/>
</dbReference>